<feature type="binding site" evidence="9">
    <location>
        <position position="132"/>
    </location>
    <ligand>
        <name>4-amino-2-methyl-5-(diphosphooxymethyl)pyrimidine</name>
        <dbReference type="ChEBI" id="CHEBI:57841"/>
    </ligand>
</feature>
<keyword evidence="14" id="KW-1185">Reference proteome</keyword>
<dbReference type="GO" id="GO:0009229">
    <property type="term" value="P:thiamine diphosphate biosynthetic process"/>
    <property type="evidence" value="ECO:0007669"/>
    <property type="project" value="UniProtKB-UniRule"/>
</dbReference>
<keyword evidence="3 9" id="KW-0479">Metal-binding</keyword>
<evidence type="ECO:0000259" key="12">
    <source>
        <dbReference type="Pfam" id="PF02581"/>
    </source>
</evidence>
<feature type="binding site" evidence="9">
    <location>
        <position position="85"/>
    </location>
    <ligand>
        <name>Mg(2+)</name>
        <dbReference type="ChEBI" id="CHEBI:18420"/>
    </ligand>
</feature>
<dbReference type="InterPro" id="IPR022998">
    <property type="entry name" value="ThiamineP_synth_TenI"/>
</dbReference>
<comment type="cofactor">
    <cofactor evidence="9">
        <name>Mg(2+)</name>
        <dbReference type="ChEBI" id="CHEBI:18420"/>
    </cofactor>
    <text evidence="9">Binds 1 Mg(2+) ion per subunit.</text>
</comment>
<dbReference type="SUPFAM" id="SSF51391">
    <property type="entry name" value="Thiamin phosphate synthase"/>
    <property type="match status" value="1"/>
</dbReference>
<accession>A0A378U3H5</accession>
<keyword evidence="2 9" id="KW-0808">Transferase</keyword>
<evidence type="ECO:0000256" key="2">
    <source>
        <dbReference type="ARBA" id="ARBA00022679"/>
    </source>
</evidence>
<keyword evidence="4 9" id="KW-0460">Magnesium</keyword>
<evidence type="ECO:0000256" key="9">
    <source>
        <dbReference type="HAMAP-Rule" id="MF_00097"/>
    </source>
</evidence>
<reference evidence="13 14" key="1">
    <citation type="submission" date="2018-06" db="EMBL/GenBank/DDBJ databases">
        <authorList>
            <consortium name="Pathogen Informatics"/>
            <person name="Doyle S."/>
        </authorList>
    </citation>
    <scope>NUCLEOTIDE SEQUENCE [LARGE SCALE GENOMIC DNA]</scope>
    <source>
        <strain evidence="13 14">NCTC11179</strain>
    </source>
</reference>
<feature type="binding site" evidence="9">
    <location>
        <position position="65"/>
    </location>
    <ligand>
        <name>4-amino-2-methyl-5-(diphosphooxymethyl)pyrimidine</name>
        <dbReference type="ChEBI" id="CHEBI:57841"/>
    </ligand>
</feature>
<dbReference type="AlphaFoldDB" id="A0A378U3H5"/>
<evidence type="ECO:0000256" key="3">
    <source>
        <dbReference type="ARBA" id="ARBA00022723"/>
    </source>
</evidence>
<feature type="binding site" evidence="9">
    <location>
        <position position="165"/>
    </location>
    <ligand>
        <name>2-[(2R,5Z)-2-carboxy-4-methylthiazol-5(2H)-ylidene]ethyl phosphate</name>
        <dbReference type="ChEBI" id="CHEBI:62899"/>
    </ligand>
</feature>
<feature type="binding site" evidence="9">
    <location>
        <begin position="33"/>
        <end position="37"/>
    </location>
    <ligand>
        <name>4-amino-2-methyl-5-(diphosphooxymethyl)pyrimidine</name>
        <dbReference type="ChEBI" id="CHEBI:57841"/>
    </ligand>
</feature>
<protein>
    <recommendedName>
        <fullName evidence="9">Thiamine-phosphate synthase</fullName>
        <shortName evidence="9">TP synthase</shortName>
        <shortName evidence="9">TPS</shortName>
        <ecNumber evidence="9">2.5.1.3</ecNumber>
    </recommendedName>
    <alternativeName>
        <fullName evidence="9">Thiamine-phosphate pyrophosphorylase</fullName>
        <shortName evidence="9">TMP pyrophosphorylase</shortName>
        <shortName evidence="9">TMP-PPase</shortName>
    </alternativeName>
</protein>
<dbReference type="InterPro" id="IPR013785">
    <property type="entry name" value="Aldolase_TIM"/>
</dbReference>
<name>A0A378U3H5_MYROD</name>
<organism evidence="13 14">
    <name type="scientific">Myroides odoratus</name>
    <name type="common">Flavobacterium odoratum</name>
    <dbReference type="NCBI Taxonomy" id="256"/>
    <lineage>
        <taxon>Bacteria</taxon>
        <taxon>Pseudomonadati</taxon>
        <taxon>Bacteroidota</taxon>
        <taxon>Flavobacteriia</taxon>
        <taxon>Flavobacteriales</taxon>
        <taxon>Flavobacteriaceae</taxon>
        <taxon>Myroides</taxon>
    </lineage>
</organism>
<dbReference type="RefSeq" id="WP_115091846.1">
    <property type="nucleotide sequence ID" value="NZ_CP068107.1"/>
</dbReference>
<dbReference type="HAMAP" id="MF_00097">
    <property type="entry name" value="TMP_synthase"/>
    <property type="match status" value="1"/>
</dbReference>
<comment type="similarity">
    <text evidence="9 10">Belongs to the thiamine-phosphate synthase family.</text>
</comment>
<comment type="function">
    <text evidence="9">Condenses 4-methyl-5-(beta-hydroxyethyl)thiazole monophosphate (THZ-P) and 2-methyl-4-amino-5-hydroxymethyl pyrimidine pyrophosphate (HMP-PP) to form thiamine monophosphate (TMP).</text>
</comment>
<dbReference type="InterPro" id="IPR034291">
    <property type="entry name" value="TMP_synthase"/>
</dbReference>
<dbReference type="PANTHER" id="PTHR20857:SF15">
    <property type="entry name" value="THIAMINE-PHOSPHATE SYNTHASE"/>
    <property type="match status" value="1"/>
</dbReference>
<dbReference type="PANTHER" id="PTHR20857">
    <property type="entry name" value="THIAMINE-PHOSPHATE PYROPHOSPHORYLASE"/>
    <property type="match status" value="1"/>
</dbReference>
<comment type="caution">
    <text evidence="9">Lacks conserved residue(s) required for the propagation of feature annotation.</text>
</comment>
<feature type="binding site" evidence="9">
    <location>
        <position position="103"/>
    </location>
    <ligand>
        <name>4-amino-2-methyl-5-(diphosphooxymethyl)pyrimidine</name>
        <dbReference type="ChEBI" id="CHEBI:57841"/>
    </ligand>
</feature>
<comment type="catalytic activity">
    <reaction evidence="7 9 10">
        <text>2-(2-carboxy-4-methylthiazol-5-yl)ethyl phosphate + 4-amino-2-methyl-5-(diphosphooxymethyl)pyrimidine + 2 H(+) = thiamine phosphate + CO2 + diphosphate</text>
        <dbReference type="Rhea" id="RHEA:47848"/>
        <dbReference type="ChEBI" id="CHEBI:15378"/>
        <dbReference type="ChEBI" id="CHEBI:16526"/>
        <dbReference type="ChEBI" id="CHEBI:33019"/>
        <dbReference type="ChEBI" id="CHEBI:37575"/>
        <dbReference type="ChEBI" id="CHEBI:57841"/>
        <dbReference type="ChEBI" id="CHEBI:62890"/>
        <dbReference type="EC" id="2.5.1.3"/>
    </reaction>
</comment>
<dbReference type="GO" id="GO:0000287">
    <property type="term" value="F:magnesium ion binding"/>
    <property type="evidence" value="ECO:0007669"/>
    <property type="project" value="UniProtKB-UniRule"/>
</dbReference>
<dbReference type="EMBL" id="UGQL01000002">
    <property type="protein sequence ID" value="STZ69010.1"/>
    <property type="molecule type" value="Genomic_DNA"/>
</dbReference>
<dbReference type="GO" id="GO:0004789">
    <property type="term" value="F:thiamine-phosphate diphosphorylase activity"/>
    <property type="evidence" value="ECO:0007669"/>
    <property type="project" value="UniProtKB-UniRule"/>
</dbReference>
<gene>
    <name evidence="9 13" type="primary">thiE</name>
    <name evidence="13" type="ORF">NCTC11179_02500</name>
</gene>
<proteinExistence type="inferred from homology"/>
<dbReference type="NCBIfam" id="TIGR00693">
    <property type="entry name" value="thiE"/>
    <property type="match status" value="1"/>
</dbReference>
<comment type="pathway">
    <text evidence="1 9 11">Cofactor biosynthesis; thiamine diphosphate biosynthesis; thiamine phosphate from 4-amino-2-methyl-5-diphosphomethylpyrimidine and 4-methyl-5-(2-phosphoethyl)-thiazole: step 1/1.</text>
</comment>
<evidence type="ECO:0000256" key="1">
    <source>
        <dbReference type="ARBA" id="ARBA00005165"/>
    </source>
</evidence>
<comment type="catalytic activity">
    <reaction evidence="6 9 10">
        <text>4-methyl-5-(2-phosphooxyethyl)-thiazole + 4-amino-2-methyl-5-(diphosphooxymethyl)pyrimidine + H(+) = thiamine phosphate + diphosphate</text>
        <dbReference type="Rhea" id="RHEA:22328"/>
        <dbReference type="ChEBI" id="CHEBI:15378"/>
        <dbReference type="ChEBI" id="CHEBI:33019"/>
        <dbReference type="ChEBI" id="CHEBI:37575"/>
        <dbReference type="ChEBI" id="CHEBI:57841"/>
        <dbReference type="ChEBI" id="CHEBI:58296"/>
        <dbReference type="EC" id="2.5.1.3"/>
    </reaction>
</comment>
<feature type="binding site" evidence="9">
    <location>
        <position position="66"/>
    </location>
    <ligand>
        <name>Mg(2+)</name>
        <dbReference type="ChEBI" id="CHEBI:18420"/>
    </ligand>
</feature>
<dbReference type="InterPro" id="IPR036206">
    <property type="entry name" value="ThiamineP_synth_sf"/>
</dbReference>
<evidence type="ECO:0000313" key="14">
    <source>
        <dbReference type="Proteomes" id="UP000255024"/>
    </source>
</evidence>
<sequence length="206" mass="22862">MFNPIQYISQGDTPQEQLYHIESVLDAGQRWIQFRFKDTLTSIRWKTAEQVKLLCDSYHATLLINDDPDLALAIDADGVHLGLQDRSIAEARALLPHKIIGGTANTLADVKQRLDESCDYIGLGPLRYTLTKKKLSPLLGFEGYQQLLTALTPEEKQIPIVAIGGITLTDVPVLQKIGLSGIAVSSLLHQAQSPQQLIQQLNTYFL</sequence>
<evidence type="ECO:0000256" key="5">
    <source>
        <dbReference type="ARBA" id="ARBA00022977"/>
    </source>
</evidence>
<dbReference type="EC" id="2.5.1.3" evidence="9"/>
<dbReference type="Pfam" id="PF02581">
    <property type="entry name" value="TMP-TENI"/>
    <property type="match status" value="1"/>
</dbReference>
<dbReference type="GO" id="GO:0005737">
    <property type="term" value="C:cytoplasm"/>
    <property type="evidence" value="ECO:0007669"/>
    <property type="project" value="TreeGrafter"/>
</dbReference>
<comment type="catalytic activity">
    <reaction evidence="8 9 10">
        <text>2-[(2R,5Z)-2-carboxy-4-methylthiazol-5(2H)-ylidene]ethyl phosphate + 4-amino-2-methyl-5-(diphosphooxymethyl)pyrimidine + 2 H(+) = thiamine phosphate + CO2 + diphosphate</text>
        <dbReference type="Rhea" id="RHEA:47844"/>
        <dbReference type="ChEBI" id="CHEBI:15378"/>
        <dbReference type="ChEBI" id="CHEBI:16526"/>
        <dbReference type="ChEBI" id="CHEBI:33019"/>
        <dbReference type="ChEBI" id="CHEBI:37575"/>
        <dbReference type="ChEBI" id="CHEBI:57841"/>
        <dbReference type="ChEBI" id="CHEBI:62899"/>
        <dbReference type="EC" id="2.5.1.3"/>
    </reaction>
</comment>
<dbReference type="GO" id="GO:0009228">
    <property type="term" value="P:thiamine biosynthetic process"/>
    <property type="evidence" value="ECO:0007669"/>
    <property type="project" value="UniProtKB-KW"/>
</dbReference>
<dbReference type="Gene3D" id="3.20.20.70">
    <property type="entry name" value="Aldolase class I"/>
    <property type="match status" value="1"/>
</dbReference>
<feature type="domain" description="Thiamine phosphate synthase/TenI" evidence="12">
    <location>
        <begin position="12"/>
        <end position="186"/>
    </location>
</feature>
<evidence type="ECO:0000256" key="11">
    <source>
        <dbReference type="RuleBase" id="RU004253"/>
    </source>
</evidence>
<evidence type="ECO:0000256" key="7">
    <source>
        <dbReference type="ARBA" id="ARBA00047851"/>
    </source>
</evidence>
<evidence type="ECO:0000256" key="8">
    <source>
        <dbReference type="ARBA" id="ARBA00047883"/>
    </source>
</evidence>
<dbReference type="UniPathway" id="UPA00060">
    <property type="reaction ID" value="UER00141"/>
</dbReference>
<keyword evidence="5 9" id="KW-0784">Thiamine biosynthesis</keyword>
<evidence type="ECO:0000313" key="13">
    <source>
        <dbReference type="EMBL" id="STZ69010.1"/>
    </source>
</evidence>
<dbReference type="CDD" id="cd00564">
    <property type="entry name" value="TMP_TenI"/>
    <property type="match status" value="1"/>
</dbReference>
<dbReference type="Proteomes" id="UP000255024">
    <property type="component" value="Unassembled WGS sequence"/>
</dbReference>
<evidence type="ECO:0000256" key="10">
    <source>
        <dbReference type="RuleBase" id="RU003826"/>
    </source>
</evidence>
<evidence type="ECO:0000256" key="4">
    <source>
        <dbReference type="ARBA" id="ARBA00022842"/>
    </source>
</evidence>
<evidence type="ECO:0000256" key="6">
    <source>
        <dbReference type="ARBA" id="ARBA00047334"/>
    </source>
</evidence>
<feature type="binding site" evidence="9">
    <location>
        <begin position="129"/>
        <end position="131"/>
    </location>
    <ligand>
        <name>2-[(2R,5Z)-2-carboxy-4-methylthiazol-5(2H)-ylidene]ethyl phosphate</name>
        <dbReference type="ChEBI" id="CHEBI:62899"/>
    </ligand>
</feature>